<gene>
    <name evidence="5" type="ORF">RCOM_1883870</name>
</gene>
<dbReference type="InterPro" id="IPR005299">
    <property type="entry name" value="MeTrfase_7"/>
</dbReference>
<sequence>MVIGGRFVFIIFAQSSIPYCKYGNELWQALGFSLKEMVDEGQIEESKFDSFNVPLYHPSEEEVKHLIEKEGSFTLARLEKFELSWDSIVDYGNERAVLDRLERGKYVATF</sequence>
<dbReference type="PANTHER" id="PTHR31009">
    <property type="entry name" value="S-ADENOSYL-L-METHIONINE:CARBOXYL METHYLTRANSFERASE FAMILY PROTEIN"/>
    <property type="match status" value="1"/>
</dbReference>
<keyword evidence="1" id="KW-0489">Methyltransferase</keyword>
<dbReference type="GO" id="GO:0032259">
    <property type="term" value="P:methylation"/>
    <property type="evidence" value="ECO:0007669"/>
    <property type="project" value="UniProtKB-KW"/>
</dbReference>
<dbReference type="Pfam" id="PF03492">
    <property type="entry name" value="Methyltransf_7"/>
    <property type="match status" value="1"/>
</dbReference>
<evidence type="ECO:0000313" key="5">
    <source>
        <dbReference type="EMBL" id="EEF24632.1"/>
    </source>
</evidence>
<protein>
    <submittedName>
        <fullName evidence="5">Uncharacterized protein</fullName>
    </submittedName>
</protein>
<evidence type="ECO:0000256" key="1">
    <source>
        <dbReference type="ARBA" id="ARBA00022603"/>
    </source>
</evidence>
<accession>B9THN2</accession>
<dbReference type="EMBL" id="EQ981691">
    <property type="protein sequence ID" value="EEF24632.1"/>
    <property type="molecule type" value="Genomic_DNA"/>
</dbReference>
<dbReference type="STRING" id="3988.B9THN2"/>
<dbReference type="InterPro" id="IPR029063">
    <property type="entry name" value="SAM-dependent_MTases_sf"/>
</dbReference>
<evidence type="ECO:0000313" key="6">
    <source>
        <dbReference type="Proteomes" id="UP000008311"/>
    </source>
</evidence>
<dbReference type="SUPFAM" id="SSF53335">
    <property type="entry name" value="S-adenosyl-L-methionine-dependent methyltransferases"/>
    <property type="match status" value="1"/>
</dbReference>
<evidence type="ECO:0000256" key="4">
    <source>
        <dbReference type="ARBA" id="ARBA00022842"/>
    </source>
</evidence>
<dbReference type="Gene3D" id="3.40.50.150">
    <property type="entry name" value="Vaccinia Virus protein VP39"/>
    <property type="match status" value="1"/>
</dbReference>
<dbReference type="GO" id="GO:0008168">
    <property type="term" value="F:methyltransferase activity"/>
    <property type="evidence" value="ECO:0007669"/>
    <property type="project" value="UniProtKB-KW"/>
</dbReference>
<feature type="non-terminal residue" evidence="5">
    <location>
        <position position="110"/>
    </location>
</feature>
<dbReference type="Proteomes" id="UP000008311">
    <property type="component" value="Unassembled WGS sequence"/>
</dbReference>
<dbReference type="Gene3D" id="1.10.1200.270">
    <property type="entry name" value="Methyltransferase, alpha-helical capping domain"/>
    <property type="match status" value="1"/>
</dbReference>
<evidence type="ECO:0000256" key="2">
    <source>
        <dbReference type="ARBA" id="ARBA00022679"/>
    </source>
</evidence>
<dbReference type="AlphaFoldDB" id="B9THN2"/>
<name>B9THN2_RICCO</name>
<keyword evidence="3" id="KW-0479">Metal-binding</keyword>
<organism evidence="5 6">
    <name type="scientific">Ricinus communis</name>
    <name type="common">Castor bean</name>
    <dbReference type="NCBI Taxonomy" id="3988"/>
    <lineage>
        <taxon>Eukaryota</taxon>
        <taxon>Viridiplantae</taxon>
        <taxon>Streptophyta</taxon>
        <taxon>Embryophyta</taxon>
        <taxon>Tracheophyta</taxon>
        <taxon>Spermatophyta</taxon>
        <taxon>Magnoliopsida</taxon>
        <taxon>eudicotyledons</taxon>
        <taxon>Gunneridae</taxon>
        <taxon>Pentapetalae</taxon>
        <taxon>rosids</taxon>
        <taxon>fabids</taxon>
        <taxon>Malpighiales</taxon>
        <taxon>Euphorbiaceae</taxon>
        <taxon>Acalyphoideae</taxon>
        <taxon>Acalypheae</taxon>
        <taxon>Ricinus</taxon>
    </lineage>
</organism>
<dbReference type="InterPro" id="IPR042086">
    <property type="entry name" value="MeTrfase_capping"/>
</dbReference>
<reference evidence="6" key="1">
    <citation type="journal article" date="2010" name="Nat. Biotechnol.">
        <title>Draft genome sequence of the oilseed species Ricinus communis.</title>
        <authorList>
            <person name="Chan A.P."/>
            <person name="Crabtree J."/>
            <person name="Zhao Q."/>
            <person name="Lorenzi H."/>
            <person name="Orvis J."/>
            <person name="Puiu D."/>
            <person name="Melake-Berhan A."/>
            <person name="Jones K.M."/>
            <person name="Redman J."/>
            <person name="Chen G."/>
            <person name="Cahoon E.B."/>
            <person name="Gedil M."/>
            <person name="Stanke M."/>
            <person name="Haas B.J."/>
            <person name="Wortman J.R."/>
            <person name="Fraser-Liggett C.M."/>
            <person name="Ravel J."/>
            <person name="Rabinowicz P.D."/>
        </authorList>
    </citation>
    <scope>NUCLEOTIDE SEQUENCE [LARGE SCALE GENOMIC DNA]</scope>
    <source>
        <strain evidence="6">cv. Hale</strain>
    </source>
</reference>
<keyword evidence="2" id="KW-0808">Transferase</keyword>
<dbReference type="GO" id="GO:0046872">
    <property type="term" value="F:metal ion binding"/>
    <property type="evidence" value="ECO:0007669"/>
    <property type="project" value="UniProtKB-KW"/>
</dbReference>
<dbReference type="InParanoid" id="B9THN2"/>
<keyword evidence="4" id="KW-0460">Magnesium</keyword>
<evidence type="ECO:0000256" key="3">
    <source>
        <dbReference type="ARBA" id="ARBA00022723"/>
    </source>
</evidence>
<keyword evidence="6" id="KW-1185">Reference proteome</keyword>
<proteinExistence type="predicted"/>